<dbReference type="Proteomes" id="UP000504606">
    <property type="component" value="Unplaced"/>
</dbReference>
<dbReference type="InterPro" id="IPR013083">
    <property type="entry name" value="Znf_RING/FYVE/PHD"/>
</dbReference>
<dbReference type="OrthoDB" id="6333006at2759"/>
<evidence type="ECO:0000313" key="5">
    <source>
        <dbReference type="Proteomes" id="UP000504606"/>
    </source>
</evidence>
<dbReference type="InterPro" id="IPR052667">
    <property type="entry name" value="E3_ubiquitin-ligase_RING"/>
</dbReference>
<dbReference type="PANTHER" id="PTHR47156:SF10">
    <property type="entry name" value="E3 UBIQUITIN-PROTEIN LIGASE TRIM-21-RELATED"/>
    <property type="match status" value="1"/>
</dbReference>
<evidence type="ECO:0000259" key="4">
    <source>
        <dbReference type="PROSITE" id="PS50089"/>
    </source>
</evidence>
<dbReference type="PROSITE" id="PS50089">
    <property type="entry name" value="ZF_RING_2"/>
    <property type="match status" value="1"/>
</dbReference>
<evidence type="ECO:0000313" key="6">
    <source>
        <dbReference type="RefSeq" id="XP_052126481.1"/>
    </source>
</evidence>
<gene>
    <name evidence="6" type="primary">LOC127750049</name>
</gene>
<evidence type="ECO:0000256" key="1">
    <source>
        <dbReference type="ARBA" id="ARBA00022771"/>
    </source>
</evidence>
<dbReference type="GO" id="GO:0008270">
    <property type="term" value="F:zinc ion binding"/>
    <property type="evidence" value="ECO:0007669"/>
    <property type="project" value="UniProtKB-KW"/>
</dbReference>
<keyword evidence="5" id="KW-1185">Reference proteome</keyword>
<keyword evidence="1 3" id="KW-0479">Metal-binding</keyword>
<evidence type="ECO:0000256" key="3">
    <source>
        <dbReference type="PROSITE-ProRule" id="PRU00175"/>
    </source>
</evidence>
<reference evidence="6" key="1">
    <citation type="submission" date="2025-08" db="UniProtKB">
        <authorList>
            <consortium name="RefSeq"/>
        </authorList>
    </citation>
    <scope>IDENTIFICATION</scope>
    <source>
        <tissue evidence="6">Whole organism</tissue>
    </source>
</reference>
<accession>A0A9C6WY91</accession>
<name>A0A9C6WY91_FRAOC</name>
<dbReference type="PANTHER" id="PTHR47156">
    <property type="entry name" value="PROTEIN CBG20824"/>
    <property type="match status" value="1"/>
</dbReference>
<dbReference type="GeneID" id="127750049"/>
<dbReference type="KEGG" id="foc:127750049"/>
<dbReference type="SMART" id="SM00184">
    <property type="entry name" value="RING"/>
    <property type="match status" value="1"/>
</dbReference>
<keyword evidence="1 3" id="KW-0863">Zinc-finger</keyword>
<dbReference type="AlphaFoldDB" id="A0A9C6WY91"/>
<dbReference type="RefSeq" id="XP_052126481.1">
    <property type="nucleotide sequence ID" value="XM_052270521.1"/>
</dbReference>
<dbReference type="Pfam" id="PF14634">
    <property type="entry name" value="zf-RING_5"/>
    <property type="match status" value="1"/>
</dbReference>
<keyword evidence="2" id="KW-0862">Zinc</keyword>
<organism evidence="5 6">
    <name type="scientific">Frankliniella occidentalis</name>
    <name type="common">Western flower thrips</name>
    <name type="synonym">Euthrips occidentalis</name>
    <dbReference type="NCBI Taxonomy" id="133901"/>
    <lineage>
        <taxon>Eukaryota</taxon>
        <taxon>Metazoa</taxon>
        <taxon>Ecdysozoa</taxon>
        <taxon>Arthropoda</taxon>
        <taxon>Hexapoda</taxon>
        <taxon>Insecta</taxon>
        <taxon>Pterygota</taxon>
        <taxon>Neoptera</taxon>
        <taxon>Paraneoptera</taxon>
        <taxon>Thysanoptera</taxon>
        <taxon>Terebrantia</taxon>
        <taxon>Thripoidea</taxon>
        <taxon>Thripidae</taxon>
        <taxon>Frankliniella</taxon>
    </lineage>
</organism>
<feature type="domain" description="RING-type" evidence="4">
    <location>
        <begin position="3"/>
        <end position="44"/>
    </location>
</feature>
<sequence length="94" mass="10360">MECVICAENFDATDRMPKVLVPCGHTACLRCLGLLPDSRCPTCRLDFNGPPTELPTNFTVLQLLEGVRLESTPRHAEDPAKKILRLLLAVALTE</sequence>
<dbReference type="InterPro" id="IPR001841">
    <property type="entry name" value="Znf_RING"/>
</dbReference>
<evidence type="ECO:0000256" key="2">
    <source>
        <dbReference type="ARBA" id="ARBA00022833"/>
    </source>
</evidence>
<feature type="non-terminal residue" evidence="6">
    <location>
        <position position="94"/>
    </location>
</feature>
<protein>
    <submittedName>
        <fullName evidence="6">E3 ubiquitin-protein ligase SH3RF1-like</fullName>
    </submittedName>
</protein>
<dbReference type="Gene3D" id="3.30.40.10">
    <property type="entry name" value="Zinc/RING finger domain, C3HC4 (zinc finger)"/>
    <property type="match status" value="1"/>
</dbReference>
<dbReference type="SUPFAM" id="SSF57850">
    <property type="entry name" value="RING/U-box"/>
    <property type="match status" value="1"/>
</dbReference>
<proteinExistence type="predicted"/>